<keyword evidence="2" id="KW-0472">Membrane</keyword>
<evidence type="ECO:0000313" key="3">
    <source>
        <dbReference type="EMBL" id="GAA1075465.1"/>
    </source>
</evidence>
<keyword evidence="4" id="KW-1185">Reference proteome</keyword>
<name>A0ABN1TFG2_9ACTN</name>
<feature type="compositionally biased region" description="Low complexity" evidence="1">
    <location>
        <begin position="128"/>
        <end position="143"/>
    </location>
</feature>
<keyword evidence="2" id="KW-1133">Transmembrane helix</keyword>
<comment type="caution">
    <text evidence="3">The sequence shown here is derived from an EMBL/GenBank/DDBJ whole genome shotgun (WGS) entry which is preliminary data.</text>
</comment>
<feature type="compositionally biased region" description="Polar residues" evidence="1">
    <location>
        <begin position="268"/>
        <end position="277"/>
    </location>
</feature>
<feature type="compositionally biased region" description="Low complexity" evidence="1">
    <location>
        <begin position="164"/>
        <end position="179"/>
    </location>
</feature>
<dbReference type="Proteomes" id="UP001499987">
    <property type="component" value="Unassembled WGS sequence"/>
</dbReference>
<accession>A0ABN1TFG2</accession>
<feature type="transmembrane region" description="Helical" evidence="2">
    <location>
        <begin position="89"/>
        <end position="110"/>
    </location>
</feature>
<sequence length="287" mass="27958">MSKNRSRRIDRDTAEQLLGGAAVGSEAGPASLTGHAALAGLLAAAAAPPADGALPGEERAVAAFREARRTPAPQPGRATMADHARRRTFTLKALVAAFAVTAVGGVAVAAGTGNLPQALGGSPAKGHAPVAPDASPTDPASASRNGHGTPSGRPAPSGSAGRTDAAGSPSAGSQAGGSASAASALPDLAALCQVWTDRSRSGTKPRDLLAEPRMAPLVAAAGGTAKVDSYCKSGKGRTATASPSATTGTGHDGGQPSASPTKAERTSTRTAAQNLTDTVDKAGAAVR</sequence>
<proteinExistence type="predicted"/>
<feature type="region of interest" description="Disordered" evidence="1">
    <location>
        <begin position="120"/>
        <end position="179"/>
    </location>
</feature>
<feature type="region of interest" description="Disordered" evidence="1">
    <location>
        <begin position="220"/>
        <end position="287"/>
    </location>
</feature>
<dbReference type="RefSeq" id="WP_344622769.1">
    <property type="nucleotide sequence ID" value="NZ_BAAALD010000010.1"/>
</dbReference>
<gene>
    <name evidence="3" type="ORF">GCM10009663_15730</name>
</gene>
<reference evidence="4" key="1">
    <citation type="journal article" date="2019" name="Int. J. Syst. Evol. Microbiol.">
        <title>The Global Catalogue of Microorganisms (GCM) 10K type strain sequencing project: providing services to taxonomists for standard genome sequencing and annotation.</title>
        <authorList>
            <consortium name="The Broad Institute Genomics Platform"/>
            <consortium name="The Broad Institute Genome Sequencing Center for Infectious Disease"/>
            <person name="Wu L."/>
            <person name="Ma J."/>
        </authorList>
    </citation>
    <scope>NUCLEOTIDE SEQUENCE [LARGE SCALE GENOMIC DNA]</scope>
    <source>
        <strain evidence="4">JCM 13002</strain>
    </source>
</reference>
<evidence type="ECO:0000256" key="1">
    <source>
        <dbReference type="SAM" id="MobiDB-lite"/>
    </source>
</evidence>
<keyword evidence="2" id="KW-0812">Transmembrane</keyword>
<dbReference type="EMBL" id="BAAALD010000010">
    <property type="protein sequence ID" value="GAA1075465.1"/>
    <property type="molecule type" value="Genomic_DNA"/>
</dbReference>
<evidence type="ECO:0000313" key="4">
    <source>
        <dbReference type="Proteomes" id="UP001499987"/>
    </source>
</evidence>
<protein>
    <submittedName>
        <fullName evidence="3">Uncharacterized protein</fullName>
    </submittedName>
</protein>
<evidence type="ECO:0000256" key="2">
    <source>
        <dbReference type="SAM" id="Phobius"/>
    </source>
</evidence>
<organism evidence="3 4">
    <name type="scientific">Kitasatospora arboriphila</name>
    <dbReference type="NCBI Taxonomy" id="258052"/>
    <lineage>
        <taxon>Bacteria</taxon>
        <taxon>Bacillati</taxon>
        <taxon>Actinomycetota</taxon>
        <taxon>Actinomycetes</taxon>
        <taxon>Kitasatosporales</taxon>
        <taxon>Streptomycetaceae</taxon>
        <taxon>Kitasatospora</taxon>
    </lineage>
</organism>
<feature type="compositionally biased region" description="Low complexity" evidence="1">
    <location>
        <begin position="238"/>
        <end position="249"/>
    </location>
</feature>